<dbReference type="Gene3D" id="3.30.559.30">
    <property type="entry name" value="Nonribosomal peptide synthetase, condensation domain"/>
    <property type="match status" value="6"/>
</dbReference>
<dbReference type="FunFam" id="3.30.300.30:FF:000010">
    <property type="entry name" value="Enterobactin synthetase component F"/>
    <property type="match status" value="4"/>
</dbReference>
<dbReference type="InterPro" id="IPR025110">
    <property type="entry name" value="AMP-bd_C"/>
</dbReference>
<dbReference type="NCBIfam" id="TIGR01733">
    <property type="entry name" value="AA-adenyl-dom"/>
    <property type="match status" value="4"/>
</dbReference>
<dbReference type="Gene3D" id="3.40.50.980">
    <property type="match status" value="8"/>
</dbReference>
<dbReference type="GO" id="GO:0043041">
    <property type="term" value="P:amino acid activation for nonribosomal peptide biosynthetic process"/>
    <property type="evidence" value="ECO:0007669"/>
    <property type="project" value="UniProtKB-ARBA"/>
</dbReference>
<gene>
    <name evidence="6" type="primary">dltA_1</name>
    <name evidence="6" type="ORF">PS652_01370</name>
</gene>
<dbReference type="InterPro" id="IPR009081">
    <property type="entry name" value="PP-bd_ACP"/>
</dbReference>
<dbReference type="CDD" id="cd19531">
    <property type="entry name" value="LCL_NRPS-like"/>
    <property type="match status" value="2"/>
</dbReference>
<sequence>MQELIGAVGALSAKERKALAIMLKEKGINLFAVAPIFKREAGAPLLLSYAQQRQWFLWQLEPQSAAYNIPAALRLRGALDLPALQAAFEVLIARHAALRTGFVQQGEQTLQVIRQPGDFKLAIQPLGEGVETETAIEAFLAAQLGEPFDLELQPLLRAAVLQVAEDEHVLALALHHIIADGWSMQVLVRELMQVYAGQVRGVPVQLAELPVDYADYALWQREWMEAGERERQLGYWVGELGREPLVLELPTDHPRPLRQSFRGARLEIDIDPALAAGLKRLAQQHNVTVFMLLLASFQTLLHRYSGQQAVRVGVPVANRTRVETEGLIGFFANTQVLAAQFDPLLSFASLLQQVKQRVLGAQSHQDLPFEKLVEALAPERSLSHNPLFQAMFNHQGSALQRPAPGNDGLGLQVQPLAREASTAQVDLTLATEEHAQGLTAALTYATDLFSAASAEKMAGHWRNLLRAIVANPQQVVGELGMLDANERQRITGDWNATGVDYPQEVCIHRLIEAQVRRTPQAPALQFAGQALSYAQLNARANQLARRLVSAGVGPDQLVGIALERSVEMVVALLAVLKAGGAYVPLDPEYPGERLAYMIEDSAVSLVLTSAALMPGLPLPAAVHALAVDELDLAGEAQGDLDIVNDGEHLAYMIYTSGSTGRPKGAANRHRALSNRLYWMQQAYSLDAGDTVLQKTPFSFDVSVWEFFWPLMSGARLVVAQPGDHRDPSRLARLIRESRVTTVHFVPSMLQAFMLDSEAATCTSLQRIICSGEALPLEVQQQVLTQLAQAKLYNLYGPTEAAIDVTHWTCQAQEHHSVPIGQPIANLSTFILDAGFNPVPAGVIGELYLGGEGLARGYHRRPGLTAERFIANPFASGQRLYRTGDLARQREDGVIEYAGRIDHQVKIRGLRIELGEIEARLQEQAAVSECVVIAGQGAAGVQLLAYVVASDGAVAMADQASQQALADQLKAELGRGLPDYMVPTQMIFLPAMPLSPNGKLDRKALPAPDLNSVQAVYRAPVSAQEQAVAEIWRQLLKCEQVGLDDDFFALGGHSLLATQLVSRVRQALAVEVALRTVFEHSRLQAFVAALCQAPSSNQLPMQAVDRRAGVPLSYAQERQWFLWQLDPHSTAYVIPMVLQLDGELDGEALEQAFVTLLERHESLRTGFAERDGQCVQLIRDQVDFQVRRHTLAQDGDAAALSDSFVRQAVCKPFDLQHDLLLRADLLGVGPQRHVLVVTQHHIVSDGWSMQVMIDELLQCYAALCKGQVPQLPPLPIQYADYAAWQRQWMDAGERERQLDYWQEQLGRQSVVLELPADHVRPVQQSLRGARLELPISSQLHRALRQLAEQQGVTLFMLLLAAYQTLLFRYSGQSRIRVGVPIANRNRLETERLIGFFVNTQVLQADLDGQQGFDALLKQVRQVTLQAQEHQDLPFEQLVDALQPERSLSYSPLFQVMYNHQAEQAAGAQRGGVPLDLQITSLGWSGENAQFDLTLSTHESADSLAASFTYATDLFEAGTVQRMADHWLRLLQAIVQAPAQALGELPLLAVHEREQLFALNPAREPFDADSCIDQLIAQRAQAAPQALALIDGEQSFTHAWLQSRANRLAHRLIELGVGPEVRVGVAMARSAELVVALLAVLKAGGTYVPLDPDYPRERLSYMLEDSQARVLLTQAGVLEAWPDDIVTVLVEDDAGYPDSAPAPRATAQNLAYVIYTSGSTGQPKGVAIAHRNVAALAHWSQQVYRAEDIQGVLASTSVCFDLSVWEIFVTLANGGFLVMARNALELPQLPAREQVRLINTVPSAIAALQRAGEIPASVKIINLAGEPLKQALVEALYAETAVEQVYDLYGPSEDTTYSTFSRRQAGGQANIGRPLFNTASYLLDAQLQAVPQGVAAELYLAGDGLTRGYLLRPGLTAEKFVPNPYGPPGERMYRSGDLTRYRADGVLEYIGRIDHQVKVRGFRIELGEIEARLHQQPAVREAVVLAVDGASGQQLVGYVVASQALDAEQLKAGLRQHLPDYMVPVHLLQLEQLPLTPNGKLDRKALPMPDLSQLQAAYVAPHSDLEQRIAAIWQDVLKLERVGLSDNFFELGGDSIISIQVVSRARQAGIHFTPKALFQHQTVQGLATVASLGASGLAVDQNRVEGASTLLPIHRVFFDEVQVERHHWNQSVLLKPHQLLDGAVLEQALQALLEQHDALRLGFVENHDEWQATYHGLPRHSVLWQREVADAEALEHLGQQAQRSLDLNNGPLLRAVLATLGNGEQRLLLVIHHLAVDGVSWRIIFEDLQQAYEQLREGQVVQLPARTHSVRDWAQRLQAYALSTEVQAQRSYWQAQLAGVQTVLPGARADASLANRHARSVHSRLSPELTRRLLQEAPAAYRTQVNDLLLSALARVIGRWSGQADTLIQLEGHGREELFDGLDLTRTVGWFTSLFPLRISASDALGSSIQQVKEQLRAIPDKGLGWGALRYLGDSASRESLAALPVPRITFNYLGQFDASFDAEEGALFVPAAEAVGPDQSPQANLGNWLSLNGRVYAGEFSLGWRFSREMFDEATVQRLADDYVAELQALIEHCCELKERSATPSDFPLAGLSQAQLEQLPVELEQVEDIYPLSPMQQGMLFHTLYEQRGDYINQMRLDVEGLDVERFRSAWQASVDAHDILRSGFVWQGELERPLQVIRKSLPLAFEVQDWQARAGVPEALDALAKAERQRGFDLAEPPLLRLLLVQLSAQHYHLIYTSHHILMDGWSNSRLMGEVLQRYRQQPVSRPAGRYRDYIGWLQAQDAALSEQFWTAQVRELQVPTRLAQALPHQAEGAAGQAEHFAELAPQATRRLSDFARQQKVTMNTLVQAAWALLLARYSGQQTVAFGATVSGRPAELKGVEQQLGLFINTLPVVTHLDAGQPLAQWLQQLQQQNLALREHEHTALFDVQRWAGLGEGLFDTLLVFENFPISEALQQGAPEGLRFSEVRNQEQTSFPLTLAVVHAQSLVLHLSYDTALFSAAQVQRFGVQVLQLLERMIAQAGQPLGELQILGDDEQQLQLHGWNPPAAAFASDRCIDQLIAQRAQVAPQALALIDGEQSYSHAWLQSRANRLAHRLIELGVGPEVRVGVAMARSAELVVALLAVLKAGGTYVPLDPDYPRERLSYMLEDSQAQVLLTQAGVLEAWPDDIVTVLVEDDAGYPDSAPAPRATAQNLAYVIYTSGSTGQPKGVAIAHRNVAALAHWSQQVYRAEDIQGVLASTSVCFDLSVWEIFVTLANGGFLVMARNALELPQLPAREQVRLINTVPSAIAALQRAGEIPASVKIINLAGEPLKQALVEALYAETAVEQVYDLYGPSEDTTYSTFSRRQAGGQANIGRPLFNTASYLLDAQLQAVPQGVAAELYLAGDGLTRGYLLRPGLTAEKFVPNPYGPPGERMYRSGDLTRYRADGVLEYIGRIDHQVKVRGFRIELGEIEARLHQQPAVREAVVLAVDGASGQQLVGYVVASQALDAEQLKAGLRQHLPDYMVPVHLLQLEQLPLTPNGKLDRKALPMPDLSQLQAAYVAPHSDLEQRIAAIWQDVLKLERVGLSDNFFELGGDSIISIQVVSRARQAGIHFTPKALFQHQTVQGLATVASLGASGLAVDQNRVEGASTLLPIHRVFFDEVQVERHHWNQSVLLKPHQLLDGAVLDQALQALLEQHDALRLGFVENHDEWQATYHGLPRHSVLWQREVADAEALEHLGQQAQRSLDLNNGPLLRAVLATLGNGEQRLLLVIHHLAVDGVSWRIIFEDLQQAYEQLREGQVVQLPARTHSVRDWAQRLQAYALNTEVQAQRSYWQGQLAGVQTALPGARADASLANRHARSVHSRLSPELTRRLLQEAPAAYRTQVNDLLLSALARVIGRWSGQADTLIQLEGHGREELFDGLDLTRTVGWFTSLFPLRISASDALGSSIQQVKEQLRAIPDKGLGWGALRYLGDSASRESLAALPVPRITFNYLGQFDASFDAEEGALFVPAAEAVGPDQSPQANLGNWLSLNGRVYAGEFSLGWRFSREMFDEATVQRLADDYVAELQALIEHCCELKERSATPSDFPLAGLSQAQLEQLPVELEQVEDIYPLSPMQQGMLFHTQEGNGADLYINQISVQVEGLDSARFEAAWNQVIERHEILRTGFCNSATLEQPLQLVYKQARMPINCLDWRDREVTQEQLQALAAAECAKGFDLPSAPLTRLALVQTGADQHQLIWTSHHILMDGWSNSRLLGEVLQAYAGQALPMRQGRYRDYIDWLQRQSAVSRQAFWQERLRELEGPTLLASSIGPQPAPGLQGHDALYLKWDEAQTQAFKAAAQRLRVTPNTLVQAAWLLLLQRYSGQQTVSFGAVVAGRPASLAGANEMLGLFINTLPIIQTVQPEVSVHQWLTQLQAYNLEARDHEQTALADIQRWAGQGGQALFDSIIVFENYPVDERLQQGSETGLRFGKTSGRDVTNYAMDLAVSLNATLSIEFLYLRERFTPQACAQLMQGFENLLRALLDQPHATVGSLGLLDDAGLHALQQRNALPQAGQAQALSEAIATQARLRPDAVAVVCADQQLTYAELEQRASLLAQHLMAQGVGPEVFVGVALERSVEVIVAFYAVMKAGGAYVPLDIDYPRERFDWIIEDSAMAVLITQRSVRERLGDARVPVLLELDQLTLQPDAPQRPWPRAEADNLAYLIYTSGSTGKPKGVAVARGPIAMHCRAIAERYAMNTQTRELLFMSFAFDGAQERWLSTLLCGGCLIVRDNQLWTAEQTFNALHEQAITIACFPPAYLQQLAEYAEGRVPPAVQVYCFGGDAVAEANFERVKRTLKPRYLTNGYGPTETVVTPLLWKVDANAQCNAAYAPIGTRVGDRTLYVLDSQLNPLPVGAAGELYIGGQGLARGYHARPGLSAERFVADPFSSEGGRLYRTGDLVRQREDGAFDYLGRLDHQVKIRGFRIELGEIEARLREQESVRDAVVVARRNAHGNQLIAYVVANSVAGLEKRLRGALQQVLPDYMVPSRILVLDALPLSPNGKVERKALPAPEAIERKHVAPRNELEQALVQIWQEVLEVEQLGITDNFFELGGDSLRILKVLSKVRSRPALGFELKLRDMMNSPTIAQLSGYEPAQEQGLDPLLLLNARCPQVPPLFCLHAGFGTVFDYEPLARQLDGQCSVYGLQCRMLLDRDWQDESLPAMAIEYAQYIRQKQPQGPYRLLGWSLGGALALLVADELVRQGQQVAFVTLVDSFIPSAQPVAPTSDYTGELQAFLAVALQREVHSLPALTCQAPLQYPALLELVGSLQQGAEPGMGFDAQDLAHGFIVAMRLKALSEQLQTLPEVSAPVHCWWAGEPQGTDVERFEQGLTNRQERQVLATRHDEIPRHPALLQSLRDQLCSLEAIDG</sequence>
<dbReference type="InterPro" id="IPR020806">
    <property type="entry name" value="PKS_PP-bd"/>
</dbReference>
<dbReference type="InterPro" id="IPR045851">
    <property type="entry name" value="AMP-bd_C_sf"/>
</dbReference>
<dbReference type="InterPro" id="IPR036736">
    <property type="entry name" value="ACP-like_sf"/>
</dbReference>
<dbReference type="FunFam" id="3.40.50.980:FF:000002">
    <property type="entry name" value="Enterobactin synthetase component F"/>
    <property type="match status" value="1"/>
</dbReference>
<dbReference type="Pfam" id="PF00501">
    <property type="entry name" value="AMP-binding"/>
    <property type="match status" value="4"/>
</dbReference>
<dbReference type="InterPro" id="IPR020845">
    <property type="entry name" value="AMP-binding_CS"/>
</dbReference>
<keyword evidence="3" id="KW-0596">Phosphopantetheine</keyword>
<dbReference type="Pfam" id="PF13193">
    <property type="entry name" value="AMP-binding_C"/>
    <property type="match status" value="4"/>
</dbReference>
<comment type="cofactor">
    <cofactor evidence="1">
        <name>pantetheine 4'-phosphate</name>
        <dbReference type="ChEBI" id="CHEBI:47942"/>
    </cofactor>
</comment>
<dbReference type="CDD" id="cd19534">
    <property type="entry name" value="E_NRPS"/>
    <property type="match status" value="2"/>
</dbReference>
<dbReference type="FunFam" id="3.40.50.980:FF:000001">
    <property type="entry name" value="Non-ribosomal peptide synthetase"/>
    <property type="match status" value="4"/>
</dbReference>
<dbReference type="Gene3D" id="1.10.1200.10">
    <property type="entry name" value="ACP-like"/>
    <property type="match status" value="3"/>
</dbReference>
<dbReference type="SMART" id="SM00823">
    <property type="entry name" value="PKS_PP"/>
    <property type="match status" value="3"/>
</dbReference>
<dbReference type="PROSITE" id="PS00455">
    <property type="entry name" value="AMP_BINDING"/>
    <property type="match status" value="4"/>
</dbReference>
<dbReference type="InterPro" id="IPR029058">
    <property type="entry name" value="AB_hydrolase_fold"/>
</dbReference>
<reference evidence="6 7" key="1">
    <citation type="submission" date="2024-03" db="EMBL/GenBank/DDBJ databases">
        <authorList>
            <person name="Alaster D. Moffat"/>
            <person name="Govind Chandra"/>
            <person name="Andrew W. Truman"/>
        </authorList>
    </citation>
    <scope>NUCLEOTIDE SEQUENCE [LARGE SCALE GENOMIC DNA]</scope>
    <source>
        <strain evidence="6">PS652</strain>
    </source>
</reference>
<dbReference type="Pfam" id="PF00975">
    <property type="entry name" value="Thioesterase"/>
    <property type="match status" value="1"/>
</dbReference>
<evidence type="ECO:0000313" key="6">
    <source>
        <dbReference type="EMBL" id="CAK9888544.1"/>
    </source>
</evidence>
<dbReference type="SUPFAM" id="SSF53474">
    <property type="entry name" value="alpha/beta-Hydrolases"/>
    <property type="match status" value="1"/>
</dbReference>
<dbReference type="GO" id="GO:0016874">
    <property type="term" value="F:ligase activity"/>
    <property type="evidence" value="ECO:0007669"/>
    <property type="project" value="UniProtKB-KW"/>
</dbReference>
<dbReference type="Pfam" id="PF00550">
    <property type="entry name" value="PP-binding"/>
    <property type="match status" value="4"/>
</dbReference>
<dbReference type="NCBIfam" id="NF003417">
    <property type="entry name" value="PRK04813.1"/>
    <property type="match status" value="4"/>
</dbReference>
<dbReference type="Gene3D" id="3.30.300.30">
    <property type="match status" value="4"/>
</dbReference>
<dbReference type="EMBL" id="OZ024668">
    <property type="protein sequence ID" value="CAK9888544.1"/>
    <property type="molecule type" value="Genomic_DNA"/>
</dbReference>
<dbReference type="Proteomes" id="UP000326595">
    <property type="component" value="Chromosome"/>
</dbReference>
<dbReference type="InterPro" id="IPR006162">
    <property type="entry name" value="Ppantetheine_attach_site"/>
</dbReference>
<feature type="domain" description="Carrier" evidence="5">
    <location>
        <begin position="5047"/>
        <end position="5124"/>
    </location>
</feature>
<organism evidence="6 7">
    <name type="scientific">Pseudomonas fluorescens</name>
    <dbReference type="NCBI Taxonomy" id="294"/>
    <lineage>
        <taxon>Bacteria</taxon>
        <taxon>Pseudomonadati</taxon>
        <taxon>Pseudomonadota</taxon>
        <taxon>Gammaproteobacteria</taxon>
        <taxon>Pseudomonadales</taxon>
        <taxon>Pseudomonadaceae</taxon>
        <taxon>Pseudomonas</taxon>
    </lineage>
</organism>
<evidence type="ECO:0000256" key="4">
    <source>
        <dbReference type="ARBA" id="ARBA00022553"/>
    </source>
</evidence>
<dbReference type="SUPFAM" id="SSF47336">
    <property type="entry name" value="ACP-like"/>
    <property type="match status" value="4"/>
</dbReference>
<dbReference type="CDD" id="cd17646">
    <property type="entry name" value="A_NRPS_AB3403-like"/>
    <property type="match status" value="1"/>
</dbReference>
<dbReference type="RefSeq" id="WP_338918662.1">
    <property type="nucleotide sequence ID" value="NZ_OZ024668.1"/>
</dbReference>
<dbReference type="SUPFAM" id="SSF52777">
    <property type="entry name" value="CoA-dependent acyltransferases"/>
    <property type="match status" value="12"/>
</dbReference>
<dbReference type="PANTHER" id="PTHR45398:SF1">
    <property type="entry name" value="ENZYME, PUTATIVE (JCVI)-RELATED"/>
    <property type="match status" value="1"/>
</dbReference>
<dbReference type="InterPro" id="IPR010060">
    <property type="entry name" value="NRPS_synth"/>
</dbReference>
<dbReference type="CDD" id="cd19543">
    <property type="entry name" value="DCL_NRPS"/>
    <property type="match status" value="2"/>
</dbReference>
<dbReference type="InterPro" id="IPR000873">
    <property type="entry name" value="AMP-dep_synth/lig_dom"/>
</dbReference>
<dbReference type="CDD" id="cd17649">
    <property type="entry name" value="A_NRPS_PvdJ-like"/>
    <property type="match status" value="1"/>
</dbReference>
<dbReference type="Gene3D" id="3.40.50.1820">
    <property type="entry name" value="alpha/beta hydrolase"/>
    <property type="match status" value="1"/>
</dbReference>
<dbReference type="Gene3D" id="2.30.38.10">
    <property type="entry name" value="Luciferase, Domain 3"/>
    <property type="match status" value="4"/>
</dbReference>
<feature type="domain" description="Carrier" evidence="5">
    <location>
        <begin position="2058"/>
        <end position="2132"/>
    </location>
</feature>
<dbReference type="FunFam" id="3.40.50.12780:FF:000012">
    <property type="entry name" value="Non-ribosomal peptide synthetase"/>
    <property type="match status" value="2"/>
</dbReference>
<dbReference type="PROSITE" id="PS00012">
    <property type="entry name" value="PHOSPHOPANTETHEINE"/>
    <property type="match status" value="4"/>
</dbReference>
<dbReference type="Pfam" id="PF00668">
    <property type="entry name" value="Condensation"/>
    <property type="match status" value="6"/>
</dbReference>
<dbReference type="SUPFAM" id="SSF56801">
    <property type="entry name" value="Acetyl-CoA synthetase-like"/>
    <property type="match status" value="4"/>
</dbReference>
<evidence type="ECO:0000259" key="5">
    <source>
        <dbReference type="PROSITE" id="PS50075"/>
    </source>
</evidence>
<dbReference type="InterPro" id="IPR001031">
    <property type="entry name" value="Thioesterase"/>
</dbReference>
<evidence type="ECO:0000256" key="1">
    <source>
        <dbReference type="ARBA" id="ARBA00001957"/>
    </source>
</evidence>
<dbReference type="GO" id="GO:0031177">
    <property type="term" value="F:phosphopantetheine binding"/>
    <property type="evidence" value="ECO:0007669"/>
    <property type="project" value="InterPro"/>
</dbReference>
<name>A0AAN2HB24_PSEFL</name>
<dbReference type="InterPro" id="IPR010071">
    <property type="entry name" value="AA_adenyl_dom"/>
</dbReference>
<feature type="domain" description="Carrier" evidence="5">
    <location>
        <begin position="3545"/>
        <end position="3619"/>
    </location>
</feature>
<dbReference type="PROSITE" id="PS50075">
    <property type="entry name" value="CARRIER"/>
    <property type="match status" value="4"/>
</dbReference>
<dbReference type="NCBIfam" id="NF004282">
    <property type="entry name" value="PRK05691.1"/>
    <property type="match status" value="6"/>
</dbReference>
<accession>A0AAN2HB24</accession>
<evidence type="ECO:0000313" key="7">
    <source>
        <dbReference type="Proteomes" id="UP000326595"/>
    </source>
</evidence>
<protein>
    <submittedName>
        <fullName evidence="6">D-alanine--poly(Phosphoribitol) ligase subunit 1</fullName>
        <ecNumber evidence="6">6.1.1.13</ecNumber>
    </submittedName>
</protein>
<proteinExistence type="inferred from homology"/>
<dbReference type="InterPro" id="IPR001242">
    <property type="entry name" value="Condensation_dom"/>
</dbReference>
<dbReference type="InterPro" id="IPR023213">
    <property type="entry name" value="CAT-like_dom_sf"/>
</dbReference>
<feature type="domain" description="Carrier" evidence="5">
    <location>
        <begin position="1018"/>
        <end position="1093"/>
    </location>
</feature>
<dbReference type="FunFam" id="3.30.559.10:FF:000012">
    <property type="entry name" value="Non-ribosomal peptide synthetase"/>
    <property type="match status" value="2"/>
</dbReference>
<keyword evidence="4" id="KW-0597">Phosphoprotein</keyword>
<keyword evidence="6" id="KW-0436">Ligase</keyword>
<dbReference type="GO" id="GO:0044550">
    <property type="term" value="P:secondary metabolite biosynthetic process"/>
    <property type="evidence" value="ECO:0007669"/>
    <property type="project" value="UniProtKB-ARBA"/>
</dbReference>
<dbReference type="Gene3D" id="3.30.559.10">
    <property type="entry name" value="Chloramphenicol acetyltransferase-like domain"/>
    <property type="match status" value="6"/>
</dbReference>
<evidence type="ECO:0000256" key="3">
    <source>
        <dbReference type="ARBA" id="ARBA00022450"/>
    </source>
</evidence>
<evidence type="ECO:0000256" key="2">
    <source>
        <dbReference type="ARBA" id="ARBA00006432"/>
    </source>
</evidence>
<dbReference type="FunFam" id="2.30.38.10:FF:000001">
    <property type="entry name" value="Non-ribosomal peptide synthetase PvdI"/>
    <property type="match status" value="4"/>
</dbReference>
<dbReference type="FunFam" id="1.10.1200.10:FF:000005">
    <property type="entry name" value="Nonribosomal peptide synthetase 1"/>
    <property type="match status" value="4"/>
</dbReference>
<dbReference type="EC" id="6.1.1.13" evidence="6"/>
<comment type="similarity">
    <text evidence="2">Belongs to the ATP-dependent AMP-binding enzyme family.</text>
</comment>
<dbReference type="PANTHER" id="PTHR45398">
    <property type="match status" value="1"/>
</dbReference>
<dbReference type="NCBIfam" id="TIGR01720">
    <property type="entry name" value="NRPS-para261"/>
    <property type="match status" value="2"/>
</dbReference>